<feature type="region of interest" description="Disordered" evidence="4">
    <location>
        <begin position="1772"/>
        <end position="1798"/>
    </location>
</feature>
<feature type="compositionally biased region" description="Polar residues" evidence="4">
    <location>
        <begin position="626"/>
        <end position="641"/>
    </location>
</feature>
<dbReference type="GO" id="GO:0036064">
    <property type="term" value="C:ciliary basal body"/>
    <property type="evidence" value="ECO:0007669"/>
    <property type="project" value="TreeGrafter"/>
</dbReference>
<feature type="region of interest" description="Disordered" evidence="4">
    <location>
        <begin position="670"/>
        <end position="689"/>
    </location>
</feature>
<feature type="compositionally biased region" description="Polar residues" evidence="4">
    <location>
        <begin position="1321"/>
        <end position="1342"/>
    </location>
</feature>
<feature type="compositionally biased region" description="Low complexity" evidence="4">
    <location>
        <begin position="1267"/>
        <end position="1296"/>
    </location>
</feature>
<dbReference type="InterPro" id="IPR004344">
    <property type="entry name" value="TTL/TTLL_fam"/>
</dbReference>
<feature type="region of interest" description="Disordered" evidence="4">
    <location>
        <begin position="2234"/>
        <end position="2272"/>
    </location>
</feature>
<dbReference type="GO" id="GO:0015631">
    <property type="term" value="F:tubulin binding"/>
    <property type="evidence" value="ECO:0007669"/>
    <property type="project" value="TreeGrafter"/>
</dbReference>
<organism evidence="5">
    <name type="scientific">Toxoplasma gondii (strain ATCC 50861 / VEG)</name>
    <dbReference type="NCBI Taxonomy" id="432359"/>
    <lineage>
        <taxon>Eukaryota</taxon>
        <taxon>Sar</taxon>
        <taxon>Alveolata</taxon>
        <taxon>Apicomplexa</taxon>
        <taxon>Conoidasida</taxon>
        <taxon>Coccidia</taxon>
        <taxon>Eucoccidiorida</taxon>
        <taxon>Eimeriorina</taxon>
        <taxon>Sarcocystidae</taxon>
        <taxon>Toxoplasma</taxon>
    </lineage>
</organism>
<dbReference type="Gene3D" id="3.30.470.20">
    <property type="entry name" value="ATP-grasp fold, B domain"/>
    <property type="match status" value="1"/>
</dbReference>
<evidence type="ECO:0000256" key="1">
    <source>
        <dbReference type="ARBA" id="ARBA00022598"/>
    </source>
</evidence>
<keyword evidence="3" id="KW-0067">ATP-binding</keyword>
<feature type="compositionally biased region" description="Basic and acidic residues" evidence="4">
    <location>
        <begin position="1543"/>
        <end position="1554"/>
    </location>
</feature>
<feature type="compositionally biased region" description="Basic and acidic residues" evidence="4">
    <location>
        <begin position="2177"/>
        <end position="2193"/>
    </location>
</feature>
<feature type="region of interest" description="Disordered" evidence="4">
    <location>
        <begin position="518"/>
        <end position="539"/>
    </location>
</feature>
<feature type="region of interest" description="Disordered" evidence="4">
    <location>
        <begin position="1907"/>
        <end position="1939"/>
    </location>
</feature>
<feature type="compositionally biased region" description="Polar residues" evidence="4">
    <location>
        <begin position="717"/>
        <end position="726"/>
    </location>
</feature>
<feature type="compositionally biased region" description="Low complexity" evidence="4">
    <location>
        <begin position="84"/>
        <end position="97"/>
    </location>
</feature>
<gene>
    <name evidence="5" type="ORF">BN1205_104290</name>
</gene>
<feature type="compositionally biased region" description="Low complexity" evidence="4">
    <location>
        <begin position="1660"/>
        <end position="1675"/>
    </location>
</feature>
<dbReference type="PROSITE" id="PS51221">
    <property type="entry name" value="TTL"/>
    <property type="match status" value="1"/>
</dbReference>
<reference evidence="5" key="1">
    <citation type="journal article" date="2015" name="PLoS ONE">
        <title>Comprehensive Evaluation of Toxoplasma gondii VEG and Neospora caninum LIV Genomes with Tachyzoite Stage Transcriptome and Proteome Defines Novel Transcript Features.</title>
        <authorList>
            <person name="Ramaprasad A."/>
            <person name="Mourier T."/>
            <person name="Naeem R."/>
            <person name="Malas T.B."/>
            <person name="Moussa E."/>
            <person name="Panigrahi A."/>
            <person name="Vermont S.J."/>
            <person name="Otto T.D."/>
            <person name="Wastling J."/>
            <person name="Pain A."/>
        </authorList>
    </citation>
    <scope>NUCLEOTIDE SEQUENCE</scope>
    <source>
        <strain evidence="5">VEG</strain>
    </source>
</reference>
<feature type="compositionally biased region" description="Acidic residues" evidence="4">
    <location>
        <begin position="678"/>
        <end position="689"/>
    </location>
</feature>
<evidence type="ECO:0000256" key="3">
    <source>
        <dbReference type="ARBA" id="ARBA00022840"/>
    </source>
</evidence>
<keyword evidence="1 5" id="KW-0436">Ligase</keyword>
<name>A0A0F7UT51_TOXGV</name>
<feature type="compositionally biased region" description="Low complexity" evidence="4">
    <location>
        <begin position="803"/>
        <end position="812"/>
    </location>
</feature>
<feature type="compositionally biased region" description="Basic and acidic residues" evidence="4">
    <location>
        <begin position="1605"/>
        <end position="1620"/>
    </location>
</feature>
<dbReference type="Pfam" id="PF03133">
    <property type="entry name" value="TTL"/>
    <property type="match status" value="1"/>
</dbReference>
<feature type="region of interest" description="Disordered" evidence="4">
    <location>
        <begin position="716"/>
        <end position="875"/>
    </location>
</feature>
<proteinExistence type="predicted"/>
<feature type="compositionally biased region" description="Polar residues" evidence="4">
    <location>
        <begin position="1647"/>
        <end position="1659"/>
    </location>
</feature>
<feature type="compositionally biased region" description="Basic and acidic residues" evidence="4">
    <location>
        <begin position="2243"/>
        <end position="2257"/>
    </location>
</feature>
<feature type="compositionally biased region" description="Basic and acidic residues" evidence="4">
    <location>
        <begin position="1344"/>
        <end position="1358"/>
    </location>
</feature>
<feature type="compositionally biased region" description="Polar residues" evidence="4">
    <location>
        <begin position="1930"/>
        <end position="1939"/>
    </location>
</feature>
<evidence type="ECO:0000313" key="5">
    <source>
        <dbReference type="EMBL" id="CEL73230.1"/>
    </source>
</evidence>
<accession>A0A0F7UT51</accession>
<feature type="compositionally biased region" description="Basic and acidic residues" evidence="4">
    <location>
        <begin position="852"/>
        <end position="875"/>
    </location>
</feature>
<feature type="region of interest" description="Disordered" evidence="4">
    <location>
        <begin position="1263"/>
        <end position="1480"/>
    </location>
</feature>
<feature type="region of interest" description="Disordered" evidence="4">
    <location>
        <begin position="235"/>
        <end position="257"/>
    </location>
</feature>
<dbReference type="SUPFAM" id="SSF56059">
    <property type="entry name" value="Glutathione synthetase ATP-binding domain-like"/>
    <property type="match status" value="1"/>
</dbReference>
<feature type="region of interest" description="Disordered" evidence="4">
    <location>
        <begin position="1523"/>
        <end position="1722"/>
    </location>
</feature>
<dbReference type="EMBL" id="LN714495">
    <property type="protein sequence ID" value="CEL73230.1"/>
    <property type="molecule type" value="Genomic_DNA"/>
</dbReference>
<evidence type="ECO:0000256" key="4">
    <source>
        <dbReference type="SAM" id="MobiDB-lite"/>
    </source>
</evidence>
<feature type="compositionally biased region" description="Basic and acidic residues" evidence="4">
    <location>
        <begin position="1436"/>
        <end position="1446"/>
    </location>
</feature>
<dbReference type="GO" id="GO:0005524">
    <property type="term" value="F:ATP binding"/>
    <property type="evidence" value="ECO:0007669"/>
    <property type="project" value="UniProtKB-KW"/>
</dbReference>
<feature type="compositionally biased region" description="Basic and acidic residues" evidence="4">
    <location>
        <begin position="1707"/>
        <end position="1716"/>
    </location>
</feature>
<feature type="compositionally biased region" description="Polar residues" evidence="4">
    <location>
        <begin position="1555"/>
        <end position="1578"/>
    </location>
</feature>
<keyword evidence="2" id="KW-0547">Nucleotide-binding</keyword>
<feature type="region of interest" description="Disordered" evidence="4">
    <location>
        <begin position="2147"/>
        <end position="2215"/>
    </location>
</feature>
<dbReference type="GO" id="GO:0070740">
    <property type="term" value="F:tubulin-glutamic acid ligase activity"/>
    <property type="evidence" value="ECO:0007669"/>
    <property type="project" value="TreeGrafter"/>
</dbReference>
<feature type="compositionally biased region" description="Low complexity" evidence="4">
    <location>
        <begin position="1406"/>
        <end position="1423"/>
    </location>
</feature>
<feature type="compositionally biased region" description="Polar residues" evidence="4">
    <location>
        <begin position="1297"/>
        <end position="1312"/>
    </location>
</feature>
<feature type="region of interest" description="Disordered" evidence="4">
    <location>
        <begin position="2303"/>
        <end position="2327"/>
    </location>
</feature>
<feature type="compositionally biased region" description="Low complexity" evidence="4">
    <location>
        <begin position="1683"/>
        <end position="1705"/>
    </location>
</feature>
<feature type="compositionally biased region" description="Polar residues" evidence="4">
    <location>
        <begin position="2259"/>
        <end position="2268"/>
    </location>
</feature>
<dbReference type="GO" id="GO:0000226">
    <property type="term" value="P:microtubule cytoskeleton organization"/>
    <property type="evidence" value="ECO:0007669"/>
    <property type="project" value="TreeGrafter"/>
</dbReference>
<protein>
    <submittedName>
        <fullName evidence="5">Tubulin-tyrosine ligase family protein</fullName>
    </submittedName>
</protein>
<feature type="region of interest" description="Disordered" evidence="4">
    <location>
        <begin position="83"/>
        <end position="102"/>
    </location>
</feature>
<dbReference type="PANTHER" id="PTHR12241">
    <property type="entry name" value="TUBULIN POLYGLUTAMYLASE"/>
    <property type="match status" value="1"/>
</dbReference>
<evidence type="ECO:0000256" key="2">
    <source>
        <dbReference type="ARBA" id="ARBA00022741"/>
    </source>
</evidence>
<sequence>MFPFPTIGALPQTGSAPFMQSASTGWLQSGVTPTSTDPCGTQALNIGTSCQGLTNLPLHPNLQSRFVAGKAQGTPGVAPTLDTVSSHHSGHSAVGAGTRRPSQIVPPAMPLSAGTWNNATQQRPLTQNFSPTYLVQTHVSQPGGNHGQHAFAKMNREGLQQASAFQTPHVFHGHPPPKLPSPTCRQETCPLGIQEISRERTPQPLVYYVQPQQMAAASLPQEPLQRPRDPTEVERSCTQHAGNPIRHSKDHQTEYRQGRSLSQIATISDLNRCARLRFPSPASQHGRLTPSDTYPTGHLDGQLRGVATGAHTVSGLGGQPVHPSNHAALRQSVPHATASAEQVSPFTLQHNMNLGKSLQSGECSASRFCASTSDGVAFALYGVQKALLQPETRPGFSGNTEYRNPGGNIADNVRPSMYESRPGQAGLHPTNNSFFPGQGTPASSYMPQQMHLYNQQNHRISQVVPPKRTMLVQSHKLQGQAPLVNGHSALSSSYPDKVTHTRLVHSPGYQEPYAAHFVSSTDSKEGDGSTLAHTRVPQSPSSVVSWQTWQLVPQQDVRSWPQAQVEVAGDAFAKHVEGTEQGKSTEKEHVSGHDPAQTLKLTSELTEEQEESKQTAGPYQTDYGESPQQGEENLPQGQSGSCPGVEGWTCVGCSSRPVEVDVHKVLPLEDQIAGNTESETEDAEEYEDEGYPLVSLTSPDAPCIDNTRGSATVLHAESTSPSNAAESRQFHSEETEALSPDHLGQKQSCQWEPDGMSESEGISQGDEEDRDLTTQEEVRMPWADDPCVDVQIPSPGEADTCQSSSAASLSASVPEATSSQPPCPSDGTVAATTKKISANRGSGRGQGRLSGRVKDSEEYSERSHEEESGRKRSEKASRATLACALPWKQVVLNTKMCRAERPLINTIGHRLGWVRQDQVSSKGNIVWLGGSVPDHEHLQFMKPMQLVNRFPGMWDMTKKRMLSRILSLYQQLYPDLFDFSPDTWSLPEDRDAIKRILHNKNQAVFILKPDGGAMGNGVQLVSRYKDIDAMVLRGDGNYIMQRYIHNPYLMNKRKFDFRIYCMVISVNGTPKVYISKLGMARFCTEKYRAPTRRNIDNPFMHLTNYSINKDNTSSFVRSTDLHDDSNSKRMLKDVLEDLSKEGVNITSVWDQIKSITARTVVCLYPWLNLRYRHVYKGKDNEPSRCFQLLGLDILLDNNEKCWLLEVNSNPSLRIDYFDSKYEGIDVQLESAMDRHIKEPVVSEGLGLAYRLLLQNRRRCVSEKEKSSGASTTLSRSSRAPLGASGSGSSLAGRGLSKSTKGLSNSRPSSVPTTVRCDDSHCSTGSGQNVASQFWNASKSATDASVDRRAASTRGREKAPSTGAPDEDGEGTGRLETGKLTSKIPWKAEWRRGEDGAAGSVGKRATSVSASRRLGRRSASTASLRRNRSKVPTDAVTEQRDVRKTREGSISGESGRQVKESGMKEKKRDQKSQEEATDDTHDAVELGMEHAVEKVRAFLEHMSDGSRLFWPLFSPQTIQVSSRAALHSPARKCHAPESPVGGKHGGDGRSDRESRTTASSSQETTSCMTTTNTRASSRTDAFARHTSEFRSDHRSRSRASIQTSRLRSETPRHRGGRREFCEESVQVETPTQKEGCAEMEQADPTGQAKHQASYACSLSRSESVGSAGSPASPGSSRGDESCLSQSVSSFPIQSSQPITSSPQTPSDGSEKREDHPSASDGEAVEVSVLAGAPLPEAEQLAFELDWLDVAYKEMEKCMDGFNVLGLRFANSAAREKGTGPGSSRDNAGEEGKKKFPPGPYKPFLRKDRMAAKKMQPSVKASYTKLHKDILRPLSGEHAKPQHCWIDLASSVNALVAETASILRFQLLFERLVNFPRGLTLQRTGLLDACRIVKLPDILRKIQVPIGNPPRPGCRRSARSSSAFSSHMHPTLSRTYTETSGPSIAFGRSNSRAHLQGRESATQGGSLLMSSVSTKSLLVSGTGGAPQPSLGLQRPRLAAGEQMPFGSLANASSVVPRMPSVALLPVERRRRLGLPDVEALWYYHLQSVRKQFQLNDSSHGLGLLETWYVFESLALICFPFLPSKAKLLEAFLNPTAIKTHTHALSTSVLGGFEKAEALAAEKRAELSLRSQLAFAKDLEEALRKVEEEERRALSISKQGDSKRRPSKTAKELPLSQAFLERHYASEDERGYEHRYSSRSTTTETVAEVPVGQVTGEAPDCRLDSEAKMPQAPAQLIQGSHMPAASDHRDGRLTSREEASRSGAQKQSSRVISCGRRLTSLPPRLQRKLLSGEDLDEQGLESLACPFENGKKSKDGSGLMERNGSSRAPQTAEAPAWYEGLCAAWPHIGDYVCRHISAEERREAMERLVDYFQLRWDYHNYCVVLQEGSV</sequence>
<feature type="compositionally biased region" description="Basic and acidic residues" evidence="4">
    <location>
        <begin position="1385"/>
        <end position="1394"/>
    </location>
</feature>
<dbReference type="PANTHER" id="PTHR12241:SF154">
    <property type="entry name" value="TUBULIN POLYGLUTAMYLASE TTLL11"/>
    <property type="match status" value="1"/>
</dbReference>
<feature type="region of interest" description="Disordered" evidence="4">
    <location>
        <begin position="604"/>
        <end position="641"/>
    </location>
</feature>
<feature type="compositionally biased region" description="Basic and acidic residues" evidence="4">
    <location>
        <begin position="1580"/>
        <end position="1593"/>
    </location>
</feature>
<feature type="compositionally biased region" description="Basic and acidic residues" evidence="4">
    <location>
        <begin position="1455"/>
        <end position="1480"/>
    </location>
</feature>